<evidence type="ECO:0000313" key="2">
    <source>
        <dbReference type="EnsemblMetazoa" id="AFAF014132-PA"/>
    </source>
</evidence>
<reference evidence="2" key="2">
    <citation type="submission" date="2020-05" db="UniProtKB">
        <authorList>
            <consortium name="EnsemblMetazoa"/>
        </authorList>
    </citation>
    <scope>IDENTIFICATION</scope>
    <source>
        <strain evidence="2">FAR1</strain>
    </source>
</reference>
<accession>A0A182QP87</accession>
<reference evidence="3" key="1">
    <citation type="submission" date="2014-01" db="EMBL/GenBank/DDBJ databases">
        <title>The Genome Sequence of Anopheles farauti FAR1 (V2).</title>
        <authorList>
            <consortium name="The Broad Institute Genomics Platform"/>
            <person name="Neafsey D.E."/>
            <person name="Besansky N."/>
            <person name="Howell P."/>
            <person name="Walton C."/>
            <person name="Young S.K."/>
            <person name="Zeng Q."/>
            <person name="Gargeya S."/>
            <person name="Fitzgerald M."/>
            <person name="Haas B."/>
            <person name="Abouelleil A."/>
            <person name="Allen A.W."/>
            <person name="Alvarado L."/>
            <person name="Arachchi H.M."/>
            <person name="Berlin A.M."/>
            <person name="Chapman S.B."/>
            <person name="Gainer-Dewar J."/>
            <person name="Goldberg J."/>
            <person name="Griggs A."/>
            <person name="Gujja S."/>
            <person name="Hansen M."/>
            <person name="Howarth C."/>
            <person name="Imamovic A."/>
            <person name="Ireland A."/>
            <person name="Larimer J."/>
            <person name="McCowan C."/>
            <person name="Murphy C."/>
            <person name="Pearson M."/>
            <person name="Poon T.W."/>
            <person name="Priest M."/>
            <person name="Roberts A."/>
            <person name="Saif S."/>
            <person name="Shea T."/>
            <person name="Sisk P."/>
            <person name="Sykes S."/>
            <person name="Wortman J."/>
            <person name="Nusbaum C."/>
            <person name="Birren B."/>
        </authorList>
    </citation>
    <scope>NUCLEOTIDE SEQUENCE [LARGE SCALE GENOMIC DNA]</scope>
    <source>
        <strain evidence="3">FAR1</strain>
    </source>
</reference>
<proteinExistence type="predicted"/>
<keyword evidence="3" id="KW-1185">Reference proteome</keyword>
<organism evidence="2 3">
    <name type="scientific">Anopheles farauti</name>
    <dbReference type="NCBI Taxonomy" id="69004"/>
    <lineage>
        <taxon>Eukaryota</taxon>
        <taxon>Metazoa</taxon>
        <taxon>Ecdysozoa</taxon>
        <taxon>Arthropoda</taxon>
        <taxon>Hexapoda</taxon>
        <taxon>Insecta</taxon>
        <taxon>Pterygota</taxon>
        <taxon>Neoptera</taxon>
        <taxon>Endopterygota</taxon>
        <taxon>Diptera</taxon>
        <taxon>Nematocera</taxon>
        <taxon>Culicoidea</taxon>
        <taxon>Culicidae</taxon>
        <taxon>Anophelinae</taxon>
        <taxon>Anopheles</taxon>
    </lineage>
</organism>
<protein>
    <recommendedName>
        <fullName evidence="4">Secreted protein</fullName>
    </recommendedName>
</protein>
<dbReference type="EMBL" id="AXCN02001153">
    <property type="status" value="NOT_ANNOTATED_CDS"/>
    <property type="molecule type" value="Genomic_DNA"/>
</dbReference>
<dbReference type="EnsemblMetazoa" id="AFAF014132-RA">
    <property type="protein sequence ID" value="AFAF014132-PA"/>
    <property type="gene ID" value="AFAF014132"/>
</dbReference>
<keyword evidence="1" id="KW-0732">Signal</keyword>
<dbReference type="AlphaFoldDB" id="A0A182QP87"/>
<dbReference type="VEuPathDB" id="VectorBase:AFAF014132"/>
<evidence type="ECO:0000313" key="3">
    <source>
        <dbReference type="Proteomes" id="UP000075886"/>
    </source>
</evidence>
<sequence>MSTIFIFIMIVIVIIATVAATLRESGLCRAVVGGMMWRERSEFARLSANCGLPQIAAASGFTHTGFCSERAGTRTWGHINTSLFEFLYFHAPKELMLVYEWPQVNSNEA</sequence>
<name>A0A182QP87_9DIPT</name>
<feature type="chain" id="PRO_5008133242" description="Secreted protein" evidence="1">
    <location>
        <begin position="21"/>
        <end position="109"/>
    </location>
</feature>
<evidence type="ECO:0000256" key="1">
    <source>
        <dbReference type="SAM" id="SignalP"/>
    </source>
</evidence>
<dbReference type="Proteomes" id="UP000075886">
    <property type="component" value="Unassembled WGS sequence"/>
</dbReference>
<evidence type="ECO:0008006" key="4">
    <source>
        <dbReference type="Google" id="ProtNLM"/>
    </source>
</evidence>
<feature type="signal peptide" evidence="1">
    <location>
        <begin position="1"/>
        <end position="20"/>
    </location>
</feature>